<keyword evidence="2" id="KW-1185">Reference proteome</keyword>
<comment type="caution">
    <text evidence="1">The sequence shown here is derived from an EMBL/GenBank/DDBJ whole genome shotgun (WGS) entry which is preliminary data.</text>
</comment>
<sequence>MLLVSIICGWAFLNETHPDKQPWSTQEDLNNTNAQTPLIETASSTFNAPADLAHDSYGTFDQVQITQRADAPTQEVTPKVFNKNVVMFIVALGLFTYHSMAYDHLLPIFLQDQATHTGEVTIESLPTLSGGLGLSIKDVGVIMSVNGIIALLVQALIFPLMAHWFGVWKLFVFVTIGEPIALFIVPFLIVIPREYLYVGIYSALTIRNFFYIIAYPLILILIKEAAPSPSHLGKINGAAASVGGLCRCFASPVAGILYGLGSDLNFSALAWWAGAAVAVIGIFQLAFIHRQKKMRAHVSAPTAWAYSDVDPSNKDEIANFHIESDFSDDDDNSTV</sequence>
<dbReference type="Proteomes" id="UP001186974">
    <property type="component" value="Unassembled WGS sequence"/>
</dbReference>
<reference evidence="1" key="1">
    <citation type="submission" date="2024-09" db="EMBL/GenBank/DDBJ databases">
        <title>Black Yeasts Isolated from many extreme environments.</title>
        <authorList>
            <person name="Coleine C."/>
            <person name="Stajich J.E."/>
            <person name="Selbmann L."/>
        </authorList>
    </citation>
    <scope>NUCLEOTIDE SEQUENCE</scope>
    <source>
        <strain evidence="1">CCFEE 5737</strain>
    </source>
</reference>
<evidence type="ECO:0000313" key="1">
    <source>
        <dbReference type="EMBL" id="KAK3060450.1"/>
    </source>
</evidence>
<organism evidence="1 2">
    <name type="scientific">Coniosporium uncinatum</name>
    <dbReference type="NCBI Taxonomy" id="93489"/>
    <lineage>
        <taxon>Eukaryota</taxon>
        <taxon>Fungi</taxon>
        <taxon>Dikarya</taxon>
        <taxon>Ascomycota</taxon>
        <taxon>Pezizomycotina</taxon>
        <taxon>Dothideomycetes</taxon>
        <taxon>Dothideomycetes incertae sedis</taxon>
        <taxon>Coniosporium</taxon>
    </lineage>
</organism>
<dbReference type="EMBL" id="JAWDJW010008563">
    <property type="protein sequence ID" value="KAK3060450.1"/>
    <property type="molecule type" value="Genomic_DNA"/>
</dbReference>
<name>A0ACC3D1F5_9PEZI</name>
<protein>
    <submittedName>
        <fullName evidence="1">Uncharacterized protein</fullName>
    </submittedName>
</protein>
<gene>
    <name evidence="1" type="ORF">LTS18_008518</name>
</gene>
<evidence type="ECO:0000313" key="2">
    <source>
        <dbReference type="Proteomes" id="UP001186974"/>
    </source>
</evidence>
<accession>A0ACC3D1F5</accession>
<proteinExistence type="predicted"/>